<evidence type="ECO:0000256" key="1">
    <source>
        <dbReference type="SAM" id="MobiDB-lite"/>
    </source>
</evidence>
<name>A0AAV1UDS3_9STRA</name>
<gene>
    <name evidence="2" type="ORF">PM001_LOCUS16650</name>
</gene>
<proteinExistence type="predicted"/>
<organism evidence="2 3">
    <name type="scientific">Peronospora matthiolae</name>
    <dbReference type="NCBI Taxonomy" id="2874970"/>
    <lineage>
        <taxon>Eukaryota</taxon>
        <taxon>Sar</taxon>
        <taxon>Stramenopiles</taxon>
        <taxon>Oomycota</taxon>
        <taxon>Peronosporomycetes</taxon>
        <taxon>Peronosporales</taxon>
        <taxon>Peronosporaceae</taxon>
        <taxon>Peronospora</taxon>
    </lineage>
</organism>
<reference evidence="2" key="1">
    <citation type="submission" date="2024-01" db="EMBL/GenBank/DDBJ databases">
        <authorList>
            <person name="Webb A."/>
        </authorList>
    </citation>
    <scope>NUCLEOTIDE SEQUENCE</scope>
    <source>
        <strain evidence="2">Pm1</strain>
    </source>
</reference>
<sequence length="117" mass="13270">MRLCAVNAVQKTPEISGEEDMVAEEAMTPKDDHEITDPLQGQTNCHPDRIEVEVREVYGQSTRLDDEVKAVTIDVEVMENDVTDESTYYHKGGELFTEDVEQHMAVLLERIKSICDD</sequence>
<dbReference type="AlphaFoldDB" id="A0AAV1UDS3"/>
<dbReference type="Proteomes" id="UP001162060">
    <property type="component" value="Unassembled WGS sequence"/>
</dbReference>
<dbReference type="EMBL" id="CAKLBY020000175">
    <property type="protein sequence ID" value="CAK7931500.1"/>
    <property type="molecule type" value="Genomic_DNA"/>
</dbReference>
<protein>
    <submittedName>
        <fullName evidence="2">Uncharacterized protein</fullName>
    </submittedName>
</protein>
<feature type="region of interest" description="Disordered" evidence="1">
    <location>
        <begin position="18"/>
        <end position="45"/>
    </location>
</feature>
<evidence type="ECO:0000313" key="2">
    <source>
        <dbReference type="EMBL" id="CAK7931500.1"/>
    </source>
</evidence>
<feature type="compositionally biased region" description="Basic and acidic residues" evidence="1">
    <location>
        <begin position="27"/>
        <end position="36"/>
    </location>
</feature>
<evidence type="ECO:0000313" key="3">
    <source>
        <dbReference type="Proteomes" id="UP001162060"/>
    </source>
</evidence>
<accession>A0AAV1UDS3</accession>
<comment type="caution">
    <text evidence="2">The sequence shown here is derived from an EMBL/GenBank/DDBJ whole genome shotgun (WGS) entry which is preliminary data.</text>
</comment>